<proteinExistence type="predicted"/>
<feature type="compositionally biased region" description="Basic and acidic residues" evidence="1">
    <location>
        <begin position="392"/>
        <end position="406"/>
    </location>
</feature>
<reference evidence="3" key="1">
    <citation type="journal article" date="2015" name="Nature">
        <title>Complex archaea that bridge the gap between prokaryotes and eukaryotes.</title>
        <authorList>
            <person name="Spang A."/>
            <person name="Saw J.H."/>
            <person name="Jorgensen S.L."/>
            <person name="Zaremba-Niedzwiedzka K."/>
            <person name="Martijn J."/>
            <person name="Lind A.E."/>
            <person name="van Eijk R."/>
            <person name="Schleper C."/>
            <person name="Guy L."/>
            <person name="Ettema T.J."/>
        </authorList>
    </citation>
    <scope>NUCLEOTIDE SEQUENCE</scope>
</reference>
<keyword evidence="2" id="KW-1133">Transmembrane helix</keyword>
<dbReference type="AlphaFoldDB" id="A0A0F9NP20"/>
<name>A0A0F9NP20_9ZZZZ</name>
<keyword evidence="2" id="KW-0812">Transmembrane</keyword>
<feature type="region of interest" description="Disordered" evidence="1">
    <location>
        <begin position="343"/>
        <end position="406"/>
    </location>
</feature>
<feature type="transmembrane region" description="Helical" evidence="2">
    <location>
        <begin position="317"/>
        <end position="336"/>
    </location>
</feature>
<evidence type="ECO:0000313" key="3">
    <source>
        <dbReference type="EMBL" id="KKM90570.1"/>
    </source>
</evidence>
<comment type="caution">
    <text evidence="3">The sequence shown here is derived from an EMBL/GenBank/DDBJ whole genome shotgun (WGS) entry which is preliminary data.</text>
</comment>
<evidence type="ECO:0000256" key="2">
    <source>
        <dbReference type="SAM" id="Phobius"/>
    </source>
</evidence>
<feature type="compositionally biased region" description="Polar residues" evidence="1">
    <location>
        <begin position="380"/>
        <end position="390"/>
    </location>
</feature>
<accession>A0A0F9NP20</accession>
<gene>
    <name evidence="3" type="ORF">LCGC14_1237250</name>
</gene>
<sequence length="406" mass="44703">MSKEKFVRDKPHVNIGTIALIIFGIISTVSLGMMIYIDIMEERDSDGDSIPDLAEGNSGHPLFFDTSNDTLSFRTYETGTSNHEVGHNLDISHDGLSSHVNVQLGLLDDVSTATPILDFNIKYDSLIEFFDDNSNGFFDPATDTIIGKTTLDNMLRSGFGFGVEGEPAYYSSYSTLDGVLKVDFYTAKEHVLLARQGGLLSPFELKSSITITEYTPITGGTHLALNLSLSSSHNISFSGTTLSAISSTGNFEVEYEWYDWAIIGGVEKKANTTVPSSPIPLNIGSIYINFGEVINGTYDPKLHWQIPRPNSFSITDLPWSYIAIASIGIIAIVIPVKKKSKDHVPRKRPGRVTYQPITTSAESTDKVPRKKPGRVKYQPITISGKSAETTSESEKRIPDTLHHRDR</sequence>
<organism evidence="3">
    <name type="scientific">marine sediment metagenome</name>
    <dbReference type="NCBI Taxonomy" id="412755"/>
    <lineage>
        <taxon>unclassified sequences</taxon>
        <taxon>metagenomes</taxon>
        <taxon>ecological metagenomes</taxon>
    </lineage>
</organism>
<dbReference type="EMBL" id="LAZR01006654">
    <property type="protein sequence ID" value="KKM90570.1"/>
    <property type="molecule type" value="Genomic_DNA"/>
</dbReference>
<protein>
    <submittedName>
        <fullName evidence="3">Uncharacterized protein</fullName>
    </submittedName>
</protein>
<keyword evidence="2" id="KW-0472">Membrane</keyword>
<evidence type="ECO:0000256" key="1">
    <source>
        <dbReference type="SAM" id="MobiDB-lite"/>
    </source>
</evidence>
<feature type="transmembrane region" description="Helical" evidence="2">
    <location>
        <begin position="12"/>
        <end position="37"/>
    </location>
</feature>